<dbReference type="EMBL" id="JQCD01000024">
    <property type="protein sequence ID" value="KRN77051.1"/>
    <property type="molecule type" value="Genomic_DNA"/>
</dbReference>
<evidence type="ECO:0000256" key="1">
    <source>
        <dbReference type="SAM" id="MobiDB-lite"/>
    </source>
</evidence>
<dbReference type="Proteomes" id="UP000051673">
    <property type="component" value="Unassembled WGS sequence"/>
</dbReference>
<keyword evidence="2" id="KW-0812">Transmembrane</keyword>
<name>A0A0R2JID0_9LACO</name>
<keyword evidence="4" id="KW-1185">Reference proteome</keyword>
<gene>
    <name evidence="3" type="ORF">IV67_GL000564</name>
</gene>
<evidence type="ECO:0008006" key="5">
    <source>
        <dbReference type="Google" id="ProtNLM"/>
    </source>
</evidence>
<dbReference type="Gene3D" id="3.10.570.10">
    <property type="entry name" value="sex pheromone staph- cam373 precursor domain"/>
    <property type="match status" value="1"/>
</dbReference>
<reference evidence="3 4" key="1">
    <citation type="journal article" date="2015" name="Genome Announc.">
        <title>Expanding the biotechnology potential of lactobacilli through comparative genomics of 213 strains and associated genera.</title>
        <authorList>
            <person name="Sun Z."/>
            <person name="Harris H.M."/>
            <person name="McCann A."/>
            <person name="Guo C."/>
            <person name="Argimon S."/>
            <person name="Zhang W."/>
            <person name="Yang X."/>
            <person name="Jeffery I.B."/>
            <person name="Cooney J.C."/>
            <person name="Kagawa T.F."/>
            <person name="Liu W."/>
            <person name="Song Y."/>
            <person name="Salvetti E."/>
            <person name="Wrobel A."/>
            <person name="Rasinkangas P."/>
            <person name="Parkhill J."/>
            <person name="Rea M.C."/>
            <person name="O'Sullivan O."/>
            <person name="Ritari J."/>
            <person name="Douillard F.P."/>
            <person name="Paul Ross R."/>
            <person name="Yang R."/>
            <person name="Briner A.E."/>
            <person name="Felis G.E."/>
            <person name="de Vos W.M."/>
            <person name="Barrangou R."/>
            <person name="Klaenhammer T.R."/>
            <person name="Caufield P.W."/>
            <person name="Cui Y."/>
            <person name="Zhang H."/>
            <person name="O'Toole P.W."/>
        </authorList>
    </citation>
    <scope>NUCLEOTIDE SEQUENCE [LARGE SCALE GENOMIC DNA]</scope>
    <source>
        <strain evidence="3 4">DSM 20014</strain>
    </source>
</reference>
<feature type="transmembrane region" description="Helical" evidence="2">
    <location>
        <begin position="12"/>
        <end position="31"/>
    </location>
</feature>
<dbReference type="RefSeq" id="WP_057787966.1">
    <property type="nucleotide sequence ID" value="NZ_JQCD01000024.1"/>
</dbReference>
<feature type="region of interest" description="Disordered" evidence="1">
    <location>
        <begin position="127"/>
        <end position="155"/>
    </location>
</feature>
<organism evidence="3 4">
    <name type="scientific">Weissella minor</name>
    <dbReference type="NCBI Taxonomy" id="1620"/>
    <lineage>
        <taxon>Bacteria</taxon>
        <taxon>Bacillati</taxon>
        <taxon>Bacillota</taxon>
        <taxon>Bacilli</taxon>
        <taxon>Lactobacillales</taxon>
        <taxon>Lactobacillaceae</taxon>
        <taxon>Weissella</taxon>
    </lineage>
</organism>
<dbReference type="OrthoDB" id="9795361at2"/>
<dbReference type="PATRIC" id="fig|1620.3.peg.571"/>
<accession>A0A0R2JID0</accession>
<dbReference type="STRING" id="1620.IV67_GL000564"/>
<evidence type="ECO:0000313" key="3">
    <source>
        <dbReference type="EMBL" id="KRN77051.1"/>
    </source>
</evidence>
<sequence length="397" mass="44534">MQSYSKWIKWGLGALAVLALVGILVFFGNFFSKNNVNEKTDQENVTTKRNSGSGVQVTGKNNKTNYKTVIKDGHYLTSKARGITATKNNNQFNLISFQDGLLDFSKDRFSPSQYIFQEGQYVNSDTMSDWLGRKSDKNPDGLNPKDNGKTNDQRNPIYLQTIEEQNFMKQDDGKLKLEGIVLGLGMNTEDIYQKEEYGANYTQKISKADRVAEGQKMAEELVKRYRKIKGVSDDTPIVVAMYAQAPDDQLSGGDFYSWNKSTSGDKLEGWKSLNYQTVTLPMQGIDETSDKKTPASELNQSFTSFTDDVQNFFPNLSSVTGKANYKDNEIQELNVKISTQFYSATEITNFANYVAQVAPKYLPKGVPVKINISASDNMQAYITKDADSDDYTTTILN</sequence>
<evidence type="ECO:0000256" key="2">
    <source>
        <dbReference type="SAM" id="Phobius"/>
    </source>
</evidence>
<comment type="caution">
    <text evidence="3">The sequence shown here is derived from an EMBL/GenBank/DDBJ whole genome shotgun (WGS) entry which is preliminary data.</text>
</comment>
<protein>
    <recommendedName>
        <fullName evidence="5">CamS family sex pheromone protein</fullName>
    </recommendedName>
</protein>
<dbReference type="CDD" id="cd13441">
    <property type="entry name" value="CamS_repeat_1"/>
    <property type="match status" value="1"/>
</dbReference>
<keyword evidence="2" id="KW-0472">Membrane</keyword>
<dbReference type="CDD" id="cd13440">
    <property type="entry name" value="CamS_repeat_2"/>
    <property type="match status" value="1"/>
</dbReference>
<dbReference type="AlphaFoldDB" id="A0A0R2JID0"/>
<evidence type="ECO:0000313" key="4">
    <source>
        <dbReference type="Proteomes" id="UP000051673"/>
    </source>
</evidence>
<keyword evidence="2" id="KW-1133">Transmembrane helix</keyword>
<dbReference type="PIRSF" id="PIRSF012509">
    <property type="entry name" value="CamS"/>
    <property type="match status" value="1"/>
</dbReference>
<proteinExistence type="predicted"/>
<dbReference type="InterPro" id="IPR011426">
    <property type="entry name" value="CamS"/>
</dbReference>
<dbReference type="Pfam" id="PF07537">
    <property type="entry name" value="CamS"/>
    <property type="match status" value="1"/>
</dbReference>